<dbReference type="InterPro" id="IPR006664">
    <property type="entry name" value="OMP_bac"/>
</dbReference>
<comment type="subunit">
    <text evidence="8">The Tol-Pal system is composed of five core proteins: the inner membrane proteins TolA, TolQ and TolR, the periplasmic protein TolB and the outer membrane protein Pal. They form a network linking the inner and outer membranes and the peptidoglycan layer.</text>
</comment>
<evidence type="ECO:0000256" key="4">
    <source>
        <dbReference type="ARBA" id="ARBA00023139"/>
    </source>
</evidence>
<dbReference type="PANTHER" id="PTHR30329:SF21">
    <property type="entry name" value="LIPOPROTEIN YIAD-RELATED"/>
    <property type="match status" value="1"/>
</dbReference>
<dbReference type="SUPFAM" id="SSF103088">
    <property type="entry name" value="OmpA-like"/>
    <property type="match status" value="1"/>
</dbReference>
<keyword evidence="1 8" id="KW-0132">Cell division</keyword>
<keyword evidence="7 8" id="KW-0131">Cell cycle</keyword>
<feature type="transmembrane region" description="Helical" evidence="10">
    <location>
        <begin position="21"/>
        <end position="39"/>
    </location>
</feature>
<name>A0A0X8X8H9_HALHR</name>
<dbReference type="EMBL" id="AP017372">
    <property type="protein sequence ID" value="BAU56913.1"/>
    <property type="molecule type" value="Genomic_DNA"/>
</dbReference>
<feature type="compositionally biased region" description="Basic and acidic residues" evidence="9">
    <location>
        <begin position="79"/>
        <end position="91"/>
    </location>
</feature>
<dbReference type="InterPro" id="IPR050330">
    <property type="entry name" value="Bact_OuterMem_StrucFunc"/>
</dbReference>
<sequence>MNRPDFHKRRPYSLRYPIYQPALAITLTAILLGGCAAMLEEPPPEDDLETEEVEETPIAAEEPEGEPAAEAEGLDEEDLERREEAEARGLDLDDPLDAAMLEDPDEQENPLAVRRIHFAFDSSEIRDEFIPVIEAHGAYLADHPERSMTIEGHTDERGSREYNLALGERRAESVMRLLVANGANRDQLEIVSYGEEDPLVAESNEEAWAENRRAELLYEGRD</sequence>
<keyword evidence="2 8" id="KW-0732">Signal</keyword>
<feature type="compositionally biased region" description="Acidic residues" evidence="9">
    <location>
        <begin position="42"/>
        <end position="78"/>
    </location>
</feature>
<keyword evidence="5 8" id="KW-0998">Cell outer membrane</keyword>
<feature type="region of interest" description="Disordered" evidence="9">
    <location>
        <begin position="40"/>
        <end position="96"/>
    </location>
</feature>
<dbReference type="InterPro" id="IPR036737">
    <property type="entry name" value="OmpA-like_sf"/>
</dbReference>
<reference evidence="12" key="1">
    <citation type="submission" date="2016-02" db="EMBL/GenBank/DDBJ databases">
        <title>Halorhodospira halochloris DSM-1059 complete genome, version 2.</title>
        <authorList>
            <person name="Tsukatani Y."/>
        </authorList>
    </citation>
    <scope>NUCLEOTIDE SEQUENCE</scope>
    <source>
        <strain evidence="12">DSM 1059</strain>
    </source>
</reference>
<proteinExistence type="inferred from homology"/>
<dbReference type="AlphaFoldDB" id="A0A0X8X8H9"/>
<dbReference type="GO" id="GO:0051301">
    <property type="term" value="P:cell division"/>
    <property type="evidence" value="ECO:0007669"/>
    <property type="project" value="UniProtKB-UniRule"/>
</dbReference>
<evidence type="ECO:0000256" key="2">
    <source>
        <dbReference type="ARBA" id="ARBA00022729"/>
    </source>
</evidence>
<evidence type="ECO:0000256" key="10">
    <source>
        <dbReference type="SAM" id="Phobius"/>
    </source>
</evidence>
<dbReference type="InterPro" id="IPR014169">
    <property type="entry name" value="Pal_lipo_C"/>
</dbReference>
<organism evidence="12 13">
    <name type="scientific">Halorhodospira halochloris</name>
    <name type="common">Ectothiorhodospira halochloris</name>
    <dbReference type="NCBI Taxonomy" id="1052"/>
    <lineage>
        <taxon>Bacteria</taxon>
        <taxon>Pseudomonadati</taxon>
        <taxon>Pseudomonadota</taxon>
        <taxon>Gammaproteobacteria</taxon>
        <taxon>Chromatiales</taxon>
        <taxon>Ectothiorhodospiraceae</taxon>
        <taxon>Halorhodospira</taxon>
    </lineage>
</organism>
<evidence type="ECO:0000256" key="3">
    <source>
        <dbReference type="ARBA" id="ARBA00023136"/>
    </source>
</evidence>
<keyword evidence="13" id="KW-1185">Reference proteome</keyword>
<protein>
    <recommendedName>
        <fullName evidence="8">Peptidoglycan-associated lipoprotein</fullName>
        <shortName evidence="8">PAL</shortName>
    </recommendedName>
</protein>
<dbReference type="PANTHER" id="PTHR30329">
    <property type="entry name" value="STATOR ELEMENT OF FLAGELLAR MOTOR COMPLEX"/>
    <property type="match status" value="1"/>
</dbReference>
<evidence type="ECO:0000256" key="8">
    <source>
        <dbReference type="HAMAP-Rule" id="MF_02204"/>
    </source>
</evidence>
<keyword evidence="3 8" id="KW-0472">Membrane</keyword>
<dbReference type="CDD" id="cd07185">
    <property type="entry name" value="OmpA_C-like"/>
    <property type="match status" value="1"/>
</dbReference>
<keyword evidence="10" id="KW-0812">Transmembrane</keyword>
<dbReference type="PROSITE" id="PS51123">
    <property type="entry name" value="OMPA_2"/>
    <property type="match status" value="1"/>
</dbReference>
<dbReference type="Pfam" id="PF00691">
    <property type="entry name" value="OmpA"/>
    <property type="match status" value="1"/>
</dbReference>
<comment type="function">
    <text evidence="8">Part of the Tol-Pal system, which plays a role in outer membrane invagination during cell division and is important for maintaining outer membrane integrity.</text>
</comment>
<dbReference type="NCBIfam" id="TIGR02802">
    <property type="entry name" value="Pal_lipo"/>
    <property type="match status" value="1"/>
</dbReference>
<comment type="subcellular location">
    <subcellularLocation>
        <location evidence="8">Cell outer membrane</location>
        <topology evidence="8">Lipid-anchor</topology>
    </subcellularLocation>
</comment>
<dbReference type="HAMAP" id="MF_02204">
    <property type="entry name" value="Pal"/>
    <property type="match status" value="1"/>
</dbReference>
<dbReference type="InterPro" id="IPR006665">
    <property type="entry name" value="OmpA-like"/>
</dbReference>
<dbReference type="KEGG" id="hhk:HH1059_02370"/>
<dbReference type="Gene3D" id="3.30.1330.60">
    <property type="entry name" value="OmpA-like domain"/>
    <property type="match status" value="1"/>
</dbReference>
<evidence type="ECO:0000256" key="9">
    <source>
        <dbReference type="SAM" id="MobiDB-lite"/>
    </source>
</evidence>
<dbReference type="PRINTS" id="PR01021">
    <property type="entry name" value="OMPADOMAIN"/>
</dbReference>
<evidence type="ECO:0000313" key="12">
    <source>
        <dbReference type="EMBL" id="BAU56913.1"/>
    </source>
</evidence>
<evidence type="ECO:0000256" key="5">
    <source>
        <dbReference type="ARBA" id="ARBA00023237"/>
    </source>
</evidence>
<keyword evidence="6 8" id="KW-0449">Lipoprotein</keyword>
<accession>A0A0X8X8H9</accession>
<evidence type="ECO:0000256" key="1">
    <source>
        <dbReference type="ARBA" id="ARBA00022618"/>
    </source>
</evidence>
<comment type="similarity">
    <text evidence="8">Belongs to the Pal lipoprotein family.</text>
</comment>
<evidence type="ECO:0000256" key="6">
    <source>
        <dbReference type="ARBA" id="ARBA00023288"/>
    </source>
</evidence>
<keyword evidence="4 8" id="KW-0564">Palmitate</keyword>
<dbReference type="GO" id="GO:0009279">
    <property type="term" value="C:cell outer membrane"/>
    <property type="evidence" value="ECO:0007669"/>
    <property type="project" value="UniProtKB-SubCell"/>
</dbReference>
<evidence type="ECO:0000256" key="7">
    <source>
        <dbReference type="ARBA" id="ARBA00023306"/>
    </source>
</evidence>
<evidence type="ECO:0000313" key="13">
    <source>
        <dbReference type="Proteomes" id="UP000218890"/>
    </source>
</evidence>
<evidence type="ECO:0000259" key="11">
    <source>
        <dbReference type="PROSITE" id="PS51123"/>
    </source>
</evidence>
<keyword evidence="10" id="KW-1133">Transmembrane helix</keyword>
<gene>
    <name evidence="8" type="primary">pal</name>
    <name evidence="12" type="ORF">HH1059_02370</name>
</gene>
<feature type="domain" description="OmpA-like" evidence="11">
    <location>
        <begin position="105"/>
        <end position="222"/>
    </location>
</feature>
<dbReference type="InterPro" id="IPR039001">
    <property type="entry name" value="Pal"/>
</dbReference>
<dbReference type="RefSeq" id="WP_231901979.1">
    <property type="nucleotide sequence ID" value="NZ_AP017372.2"/>
</dbReference>
<dbReference type="PROSITE" id="PS51257">
    <property type="entry name" value="PROKAR_LIPOPROTEIN"/>
    <property type="match status" value="1"/>
</dbReference>
<dbReference type="Proteomes" id="UP000218890">
    <property type="component" value="Chromosome"/>
</dbReference>